<dbReference type="AlphaFoldDB" id="A0A0D1WYP2"/>
<evidence type="ECO:0000256" key="2">
    <source>
        <dbReference type="ARBA" id="ARBA00023445"/>
    </source>
</evidence>
<dbReference type="HOGENOM" id="CLU_007383_9_2_1"/>
<dbReference type="PANTHER" id="PTHR10366">
    <property type="entry name" value="NAD DEPENDENT EPIMERASE/DEHYDRATASE"/>
    <property type="match status" value="1"/>
</dbReference>
<dbReference type="Pfam" id="PF01370">
    <property type="entry name" value="Epimerase"/>
    <property type="match status" value="1"/>
</dbReference>
<proteinExistence type="inferred from homology"/>
<dbReference type="GO" id="GO:0016616">
    <property type="term" value="F:oxidoreductase activity, acting on the CH-OH group of donors, NAD or NADP as acceptor"/>
    <property type="evidence" value="ECO:0007669"/>
    <property type="project" value="TreeGrafter"/>
</dbReference>
<feature type="domain" description="NAD-dependent epimerase/dehydratase" evidence="3">
    <location>
        <begin position="10"/>
        <end position="189"/>
    </location>
</feature>
<accession>A0A0D1WYP2</accession>
<evidence type="ECO:0000256" key="1">
    <source>
        <dbReference type="ARBA" id="ARBA00023002"/>
    </source>
</evidence>
<comment type="similarity">
    <text evidence="2">Belongs to the NAD(P)-dependent epimerase/dehydratase family. Dihydroflavonol-4-reductase subfamily.</text>
</comment>
<dbReference type="OrthoDB" id="2735536at2759"/>
<dbReference type="PANTHER" id="PTHR10366:SF564">
    <property type="entry name" value="STEROL-4-ALPHA-CARBOXYLATE 3-DEHYDROGENASE, DECARBOXYLATING"/>
    <property type="match status" value="1"/>
</dbReference>
<evidence type="ECO:0000313" key="5">
    <source>
        <dbReference type="Proteomes" id="UP000053599"/>
    </source>
</evidence>
<dbReference type="Proteomes" id="UP000053599">
    <property type="component" value="Unassembled WGS sequence"/>
</dbReference>
<evidence type="ECO:0000259" key="3">
    <source>
        <dbReference type="Pfam" id="PF01370"/>
    </source>
</evidence>
<dbReference type="InterPro" id="IPR050425">
    <property type="entry name" value="NAD(P)_dehydrat-like"/>
</dbReference>
<gene>
    <name evidence="4" type="ORF">PV11_07804</name>
</gene>
<organism evidence="4 5">
    <name type="scientific">Exophiala sideris</name>
    <dbReference type="NCBI Taxonomy" id="1016849"/>
    <lineage>
        <taxon>Eukaryota</taxon>
        <taxon>Fungi</taxon>
        <taxon>Dikarya</taxon>
        <taxon>Ascomycota</taxon>
        <taxon>Pezizomycotina</taxon>
        <taxon>Eurotiomycetes</taxon>
        <taxon>Chaetothyriomycetidae</taxon>
        <taxon>Chaetothyriales</taxon>
        <taxon>Herpotrichiellaceae</taxon>
        <taxon>Exophiala</taxon>
    </lineage>
</organism>
<protein>
    <recommendedName>
        <fullName evidence="3">NAD-dependent epimerase/dehydratase domain-containing protein</fullName>
    </recommendedName>
</protein>
<keyword evidence="1" id="KW-0560">Oxidoreductase</keyword>
<name>A0A0D1WYP2_9EURO</name>
<dbReference type="SUPFAM" id="SSF51735">
    <property type="entry name" value="NAD(P)-binding Rossmann-fold domains"/>
    <property type="match status" value="1"/>
</dbReference>
<sequence>MAASAPTPTVLLTGATGLVGAATLFQLMHESNHTVIAVLRSRAKSEAFLATKYAPQISAGRLTFLEVPDMTRPGVFDSPAAQSDAIIHIATPLAYDDVIEKVVKPSWTIVHNVLLAADKSERTKRVIITGSIVSTFRLPNDLFSGKTVSAESWNDIPYEEAGLNPANAYQYSKTHSEQQAWKFMSEKNRSFDLIYLLAPAITGKSIHQGFVPSKEGLGGQAGIYRDLFDKEKPGFLFPYFMQVSRSPPSHEIFLADECGIRDVEDVAKVHVMSLAPSVPGNERYLFHSPELMTGNDMARAVREDFPQLRSRVPAPDDEAGDAVPSNLVKTDISKAEKVFGMDWKSARQTTRETVADIIAFENRK</sequence>
<dbReference type="EMBL" id="KN846953">
    <property type="protein sequence ID" value="KIV80291.1"/>
    <property type="molecule type" value="Genomic_DNA"/>
</dbReference>
<dbReference type="Gene3D" id="3.40.50.720">
    <property type="entry name" value="NAD(P)-binding Rossmann-like Domain"/>
    <property type="match status" value="1"/>
</dbReference>
<evidence type="ECO:0000313" key="4">
    <source>
        <dbReference type="EMBL" id="KIV80291.1"/>
    </source>
</evidence>
<reference evidence="4 5" key="1">
    <citation type="submission" date="2015-01" db="EMBL/GenBank/DDBJ databases">
        <title>The Genome Sequence of Exophiala sideris CBS121828.</title>
        <authorList>
            <consortium name="The Broad Institute Genomics Platform"/>
            <person name="Cuomo C."/>
            <person name="de Hoog S."/>
            <person name="Gorbushina A."/>
            <person name="Stielow B."/>
            <person name="Teixiera M."/>
            <person name="Abouelleil A."/>
            <person name="Chapman S.B."/>
            <person name="Priest M."/>
            <person name="Young S.K."/>
            <person name="Wortman J."/>
            <person name="Nusbaum C."/>
            <person name="Birren B."/>
        </authorList>
    </citation>
    <scope>NUCLEOTIDE SEQUENCE [LARGE SCALE GENOMIC DNA]</scope>
    <source>
        <strain evidence="4 5">CBS 121828</strain>
    </source>
</reference>
<dbReference type="InterPro" id="IPR001509">
    <property type="entry name" value="Epimerase_deHydtase"/>
</dbReference>
<dbReference type="InterPro" id="IPR036291">
    <property type="entry name" value="NAD(P)-bd_dom_sf"/>
</dbReference>
<dbReference type="STRING" id="1016849.A0A0D1WYP2"/>